<evidence type="ECO:0000256" key="1">
    <source>
        <dbReference type="SAM" id="MobiDB-lite"/>
    </source>
</evidence>
<keyword evidence="3" id="KW-1185">Reference proteome</keyword>
<accession>A0A6H5GWJ9</accession>
<evidence type="ECO:0000313" key="3">
    <source>
        <dbReference type="Proteomes" id="UP000479000"/>
    </source>
</evidence>
<gene>
    <name evidence="2" type="ORF">NTEN_LOCUS14111</name>
</gene>
<feature type="compositionally biased region" description="Low complexity" evidence="1">
    <location>
        <begin position="139"/>
        <end position="151"/>
    </location>
</feature>
<feature type="region of interest" description="Disordered" evidence="1">
    <location>
        <begin position="139"/>
        <end position="159"/>
    </location>
</feature>
<name>A0A6H5GWJ9_9HEMI</name>
<dbReference type="AlphaFoldDB" id="A0A6H5GWJ9"/>
<sequence length="183" mass="21000">MRWKIQQEEKFKEPNILQRRIRNYPVHSTRGTAPCAVGALSAPFRNTLPAPPGLGCATKQCNQSTPRRFNFTPFHHHVFFSETKSSKKKIENTILYQTNDSTRNRSTSRPGGHGWPKRFDNRIFQGRRFEPSAGAFSRSVRVSDRSSAARSGKTDPPRRLRCRTTRRLDVGRLRVRCSCASRI</sequence>
<dbReference type="Proteomes" id="UP000479000">
    <property type="component" value="Unassembled WGS sequence"/>
</dbReference>
<protein>
    <submittedName>
        <fullName evidence="2">Uncharacterized protein</fullName>
    </submittedName>
</protein>
<proteinExistence type="predicted"/>
<dbReference type="EMBL" id="CADCXU010021112">
    <property type="protein sequence ID" value="CAB0008905.1"/>
    <property type="molecule type" value="Genomic_DNA"/>
</dbReference>
<evidence type="ECO:0000313" key="2">
    <source>
        <dbReference type="EMBL" id="CAB0008905.1"/>
    </source>
</evidence>
<organism evidence="2 3">
    <name type="scientific">Nesidiocoris tenuis</name>
    <dbReference type="NCBI Taxonomy" id="355587"/>
    <lineage>
        <taxon>Eukaryota</taxon>
        <taxon>Metazoa</taxon>
        <taxon>Ecdysozoa</taxon>
        <taxon>Arthropoda</taxon>
        <taxon>Hexapoda</taxon>
        <taxon>Insecta</taxon>
        <taxon>Pterygota</taxon>
        <taxon>Neoptera</taxon>
        <taxon>Paraneoptera</taxon>
        <taxon>Hemiptera</taxon>
        <taxon>Heteroptera</taxon>
        <taxon>Panheteroptera</taxon>
        <taxon>Cimicomorpha</taxon>
        <taxon>Miridae</taxon>
        <taxon>Dicyphina</taxon>
        <taxon>Nesidiocoris</taxon>
    </lineage>
</organism>
<reference evidence="2 3" key="1">
    <citation type="submission" date="2020-02" db="EMBL/GenBank/DDBJ databases">
        <authorList>
            <person name="Ferguson B K."/>
        </authorList>
    </citation>
    <scope>NUCLEOTIDE SEQUENCE [LARGE SCALE GENOMIC DNA]</scope>
</reference>